<name>A0ABT1NPX0_9MICC</name>
<dbReference type="RefSeq" id="WP_255865307.1">
    <property type="nucleotide sequence ID" value="NZ_CP104263.1"/>
</dbReference>
<keyword evidence="1" id="KW-1133">Transmembrane helix</keyword>
<keyword evidence="1" id="KW-0472">Membrane</keyword>
<evidence type="ECO:0000256" key="1">
    <source>
        <dbReference type="SAM" id="Phobius"/>
    </source>
</evidence>
<organism evidence="2 3">
    <name type="scientific">Arthrobacter jinronghuae</name>
    <dbReference type="NCBI Taxonomy" id="2964609"/>
    <lineage>
        <taxon>Bacteria</taxon>
        <taxon>Bacillati</taxon>
        <taxon>Actinomycetota</taxon>
        <taxon>Actinomycetes</taxon>
        <taxon>Micrococcales</taxon>
        <taxon>Micrococcaceae</taxon>
        <taxon>Arthrobacter</taxon>
    </lineage>
</organism>
<feature type="transmembrane region" description="Helical" evidence="1">
    <location>
        <begin position="48"/>
        <end position="66"/>
    </location>
</feature>
<keyword evidence="1" id="KW-0812">Transmembrane</keyword>
<dbReference type="EMBL" id="JANFLP010000008">
    <property type="protein sequence ID" value="MCQ1949768.1"/>
    <property type="molecule type" value="Genomic_DNA"/>
</dbReference>
<dbReference type="Proteomes" id="UP001206924">
    <property type="component" value="Unassembled WGS sequence"/>
</dbReference>
<comment type="caution">
    <text evidence="2">The sequence shown here is derived from an EMBL/GenBank/DDBJ whole genome shotgun (WGS) entry which is preliminary data.</text>
</comment>
<accession>A0ABT1NPX0</accession>
<evidence type="ECO:0000313" key="3">
    <source>
        <dbReference type="Proteomes" id="UP001206924"/>
    </source>
</evidence>
<protein>
    <submittedName>
        <fullName evidence="2">SdpI family protein</fullName>
    </submittedName>
</protein>
<sequence length="115" mass="11334">MCGLGLSWAAEATARGKVGVNGLIGIRTGYVTDSPEAWLAGHQAARGLMHAAAAVFAVMGILALVFDGTEGVLAVVAITGSLGVLALILAAASRANRAAGRVVAASGSEPAGKQH</sequence>
<keyword evidence="3" id="KW-1185">Reference proteome</keyword>
<dbReference type="Pfam" id="PF13630">
    <property type="entry name" value="SdpI"/>
    <property type="match status" value="1"/>
</dbReference>
<proteinExistence type="predicted"/>
<reference evidence="2 3" key="1">
    <citation type="submission" date="2022-07" db="EMBL/GenBank/DDBJ databases">
        <title>Novel species in genus Arthrobacter.</title>
        <authorList>
            <person name="Liu Y."/>
        </authorList>
    </citation>
    <scope>NUCLEOTIDE SEQUENCE [LARGE SCALE GENOMIC DNA]</scope>
    <source>
        <strain evidence="3">zg-Y859</strain>
    </source>
</reference>
<gene>
    <name evidence="2" type="ORF">NNX28_07470</name>
</gene>
<dbReference type="InterPro" id="IPR025962">
    <property type="entry name" value="SdpI/YhfL"/>
</dbReference>
<feature type="transmembrane region" description="Helical" evidence="1">
    <location>
        <begin position="72"/>
        <end position="92"/>
    </location>
</feature>
<evidence type="ECO:0000313" key="2">
    <source>
        <dbReference type="EMBL" id="MCQ1949768.1"/>
    </source>
</evidence>